<proteinExistence type="predicted"/>
<dbReference type="Proteomes" id="UP000541857">
    <property type="component" value="Unassembled WGS sequence"/>
</dbReference>
<accession>A0A7W2M917</accession>
<evidence type="ECO:0000313" key="2">
    <source>
        <dbReference type="Proteomes" id="UP000541857"/>
    </source>
</evidence>
<dbReference type="AlphaFoldDB" id="A0A7W2M917"/>
<name>A0A7W2M917_9FLAO</name>
<organism evidence="1 2">
    <name type="scientific">Gelidibacter maritimus</name>
    <dbReference type="NCBI Taxonomy" id="2761487"/>
    <lineage>
        <taxon>Bacteria</taxon>
        <taxon>Pseudomonadati</taxon>
        <taxon>Bacteroidota</taxon>
        <taxon>Flavobacteriia</taxon>
        <taxon>Flavobacteriales</taxon>
        <taxon>Flavobacteriaceae</taxon>
        <taxon>Gelidibacter</taxon>
    </lineage>
</organism>
<gene>
    <name evidence="1" type="ORF">H3Z82_19445</name>
</gene>
<keyword evidence="2" id="KW-1185">Reference proteome</keyword>
<comment type="caution">
    <text evidence="1">The sequence shown here is derived from an EMBL/GenBank/DDBJ whole genome shotgun (WGS) entry which is preliminary data.</text>
</comment>
<dbReference type="EMBL" id="JACGLT010000049">
    <property type="protein sequence ID" value="MBA6154898.1"/>
    <property type="molecule type" value="Genomic_DNA"/>
</dbReference>
<reference evidence="1 2" key="1">
    <citation type="submission" date="2020-07" db="EMBL/GenBank/DDBJ databases">
        <title>Bacterium isolated from marine sediment.</title>
        <authorList>
            <person name="Shang D."/>
        </authorList>
    </citation>
    <scope>NUCLEOTIDE SEQUENCE [LARGE SCALE GENOMIC DNA]</scope>
    <source>
        <strain evidence="1 2">F6074</strain>
    </source>
</reference>
<protein>
    <submittedName>
        <fullName evidence="1">Uncharacterized protein</fullName>
    </submittedName>
</protein>
<sequence>MNQGENTIAKLENLKAENDSLRKIVADIETKYVFDSISVRDIPNYENTYELNSKIKGEIIFIGYNNKSKGSRVIMVDSIAYNPEKLFNPDTLKLMNGGYKYEIELNDQEVTWKADIKIQNEYGQKFQGLLMNKATTKKN</sequence>
<evidence type="ECO:0000313" key="1">
    <source>
        <dbReference type="EMBL" id="MBA6154898.1"/>
    </source>
</evidence>